<proteinExistence type="predicted"/>
<evidence type="ECO:0000313" key="2">
    <source>
        <dbReference type="EMBL" id="WOH37250.1"/>
    </source>
</evidence>
<dbReference type="Proteomes" id="UP001301442">
    <property type="component" value="Chromosome"/>
</dbReference>
<keyword evidence="1" id="KW-0812">Transmembrane</keyword>
<keyword evidence="1" id="KW-1133">Transmembrane helix</keyword>
<accession>A0ABZ0GNT9</accession>
<reference evidence="2 3" key="1">
    <citation type="submission" date="2023-09" db="EMBL/GenBank/DDBJ databases">
        <authorList>
            <person name="Qi X."/>
        </authorList>
    </citation>
    <scope>NUCLEOTIDE SEQUENCE [LARGE SCALE GENOMIC DNA]</scope>
    <source>
        <strain evidence="2 3">S1-1</strain>
    </source>
</reference>
<organism evidence="2 3">
    <name type="scientific">Thalassotalea fonticola</name>
    <dbReference type="NCBI Taxonomy" id="3065649"/>
    <lineage>
        <taxon>Bacteria</taxon>
        <taxon>Pseudomonadati</taxon>
        <taxon>Pseudomonadota</taxon>
        <taxon>Gammaproteobacteria</taxon>
        <taxon>Alteromonadales</taxon>
        <taxon>Colwelliaceae</taxon>
        <taxon>Thalassotalea</taxon>
    </lineage>
</organism>
<gene>
    <name evidence="2" type="ORF">RI844_18095</name>
</gene>
<feature type="transmembrane region" description="Helical" evidence="1">
    <location>
        <begin position="60"/>
        <end position="79"/>
    </location>
</feature>
<dbReference type="EMBL" id="CP136600">
    <property type="protein sequence ID" value="WOH37250.1"/>
    <property type="molecule type" value="Genomic_DNA"/>
</dbReference>
<evidence type="ECO:0000256" key="1">
    <source>
        <dbReference type="SAM" id="Phobius"/>
    </source>
</evidence>
<keyword evidence="1" id="KW-0472">Membrane</keyword>
<feature type="transmembrane region" description="Helical" evidence="1">
    <location>
        <begin position="15"/>
        <end position="39"/>
    </location>
</feature>
<feature type="transmembrane region" description="Helical" evidence="1">
    <location>
        <begin position="91"/>
        <end position="122"/>
    </location>
</feature>
<keyword evidence="3" id="KW-1185">Reference proteome</keyword>
<protein>
    <submittedName>
        <fullName evidence="2">Uncharacterized protein</fullName>
    </submittedName>
</protein>
<evidence type="ECO:0000313" key="3">
    <source>
        <dbReference type="Proteomes" id="UP001301442"/>
    </source>
</evidence>
<sequence>MTLFKQLSDLNPNKYVSVIYFICLLGLLGTVYILLLSGLPEGVTIIENFKMKVKDGYDDTFHRLFFLVFLYIVAFIGLLKVETTSKYNAILIGYLWLITLPSIINLKLFVLIPPLYATYVYYQSRMLINKKSNK</sequence>
<dbReference type="RefSeq" id="WP_348396041.1">
    <property type="nucleotide sequence ID" value="NZ_CP136600.1"/>
</dbReference>
<name>A0ABZ0GNT9_9GAMM</name>